<protein>
    <submittedName>
        <fullName evidence="4">Glycoside hydrolase</fullName>
    </submittedName>
</protein>
<dbReference type="GO" id="GO:0004563">
    <property type="term" value="F:beta-N-acetylhexosaminidase activity"/>
    <property type="evidence" value="ECO:0007669"/>
    <property type="project" value="UniProtKB-ARBA"/>
</dbReference>
<keyword evidence="2 4" id="KW-0378">Hydrolase</keyword>
<dbReference type="Pfam" id="PF00728">
    <property type="entry name" value="Glyco_hydro_20"/>
    <property type="match status" value="1"/>
</dbReference>
<name>A0A430JYS8_9FLAO</name>
<evidence type="ECO:0000313" key="4">
    <source>
        <dbReference type="EMBL" id="RTE51836.1"/>
    </source>
</evidence>
<dbReference type="SUPFAM" id="SSF51445">
    <property type="entry name" value="(Trans)glycosidases"/>
    <property type="match status" value="1"/>
</dbReference>
<dbReference type="Proteomes" id="UP000267585">
    <property type="component" value="Unassembled WGS sequence"/>
</dbReference>
<evidence type="ECO:0000256" key="1">
    <source>
        <dbReference type="ARBA" id="ARBA00006285"/>
    </source>
</evidence>
<feature type="domain" description="Glycoside hydrolase family 20 catalytic" evidence="3">
    <location>
        <begin position="76"/>
        <end position="322"/>
    </location>
</feature>
<dbReference type="PANTHER" id="PTHR21040">
    <property type="entry name" value="BCDNA.GH04120"/>
    <property type="match status" value="1"/>
</dbReference>
<dbReference type="AlphaFoldDB" id="A0A430JYS8"/>
<accession>A0A430JYS8</accession>
<evidence type="ECO:0000313" key="5">
    <source>
        <dbReference type="Proteomes" id="UP000267585"/>
    </source>
</evidence>
<evidence type="ECO:0000256" key="2">
    <source>
        <dbReference type="ARBA" id="ARBA00022801"/>
    </source>
</evidence>
<dbReference type="GO" id="GO:0005975">
    <property type="term" value="P:carbohydrate metabolic process"/>
    <property type="evidence" value="ECO:0007669"/>
    <property type="project" value="InterPro"/>
</dbReference>
<comment type="caution">
    <text evidence="4">The sequence shown here is derived from an EMBL/GenBank/DDBJ whole genome shotgun (WGS) entry which is preliminary data.</text>
</comment>
<keyword evidence="5" id="KW-1185">Reference proteome</keyword>
<dbReference type="Gene3D" id="3.20.20.80">
    <property type="entry name" value="Glycosidases"/>
    <property type="match status" value="1"/>
</dbReference>
<comment type="similarity">
    <text evidence="1">Belongs to the glycosyl hydrolase 20 family.</text>
</comment>
<dbReference type="InterPro" id="IPR017853">
    <property type="entry name" value="GH"/>
</dbReference>
<sequence length="366" mass="41359">MGKIFLILLTLGTLVCNGQNTFKVQGLCIAAPNADGVDEFVKFVDEELGPNGINTLVLRVDFNYAYESRPELRGTNPLSKEQIKKLVAVAKKHHINLIPQVNLLGHQSWAGKTNKLLEVYPQFDETPHVKIPEKYEWPNADGLYCKSYCPLHPKVHNVVFDLVDEIISVFEAEAFHAGMDEVFYIADEKCPRCQGKDPATLFANEVNKISRHLEMNNKRLWIWGDRLIDASTSGIGMWEASMNNTARAIDLIDKSVVICDWHYEKALPTPALFALKGLDVIACPWKKPEVAREQVMMMYNFKENSTPEMEKHFLGVMHTVWSSASGFIKSYHTQKEKTKHPVSQEACLRAMLAAIKDLEPIGENSD</sequence>
<dbReference type="InterPro" id="IPR015883">
    <property type="entry name" value="Glyco_hydro_20_cat"/>
</dbReference>
<dbReference type="RefSeq" id="WP_126163521.1">
    <property type="nucleotide sequence ID" value="NZ_RQPJ01000021.1"/>
</dbReference>
<dbReference type="PANTHER" id="PTHR21040:SF8">
    <property type="entry name" value="BCDNA.GH04120"/>
    <property type="match status" value="1"/>
</dbReference>
<dbReference type="EMBL" id="RQPJ01000021">
    <property type="protein sequence ID" value="RTE51836.1"/>
    <property type="molecule type" value="Genomic_DNA"/>
</dbReference>
<reference evidence="4 5" key="1">
    <citation type="submission" date="2018-11" db="EMBL/GenBank/DDBJ databases">
        <title>Arenibacter aquaticus sp.nov., a marine bacterium isolated from surface seawater in the South China Sea.</title>
        <authorList>
            <person name="Guo J."/>
            <person name="Sun J."/>
        </authorList>
    </citation>
    <scope>NUCLEOTIDE SEQUENCE [LARGE SCALE GENOMIC DNA]</scope>
    <source>
        <strain evidence="4 5">GUO666</strain>
    </source>
</reference>
<evidence type="ECO:0000259" key="3">
    <source>
        <dbReference type="Pfam" id="PF00728"/>
    </source>
</evidence>
<organism evidence="4 5">
    <name type="scientific">Arenibacter aquaticus</name>
    <dbReference type="NCBI Taxonomy" id="2489054"/>
    <lineage>
        <taxon>Bacteria</taxon>
        <taxon>Pseudomonadati</taxon>
        <taxon>Bacteroidota</taxon>
        <taxon>Flavobacteriia</taxon>
        <taxon>Flavobacteriales</taxon>
        <taxon>Flavobacteriaceae</taxon>
        <taxon>Arenibacter</taxon>
    </lineage>
</organism>
<gene>
    <name evidence="4" type="ORF">EHW67_16650</name>
</gene>
<dbReference type="OrthoDB" id="9810898at2"/>
<proteinExistence type="inferred from homology"/>
<dbReference type="InterPro" id="IPR038901">
    <property type="entry name" value="HEXDC-like"/>
</dbReference>